<dbReference type="AlphaFoldDB" id="A0A319CUF6"/>
<dbReference type="InterPro" id="IPR020904">
    <property type="entry name" value="Sc_DH/Rdtase_CS"/>
</dbReference>
<keyword evidence="1" id="KW-0521">NADP</keyword>
<dbReference type="VEuPathDB" id="FungiDB:BO82DRAFT_350093"/>
<dbReference type="GO" id="GO:0044550">
    <property type="term" value="P:secondary metabolite biosynthetic process"/>
    <property type="evidence" value="ECO:0007669"/>
    <property type="project" value="UniProtKB-ARBA"/>
</dbReference>
<dbReference type="GeneID" id="37136795"/>
<reference evidence="2 3" key="1">
    <citation type="submission" date="2016-12" db="EMBL/GenBank/DDBJ databases">
        <title>The genomes of Aspergillus section Nigri reveals drivers in fungal speciation.</title>
        <authorList>
            <consortium name="DOE Joint Genome Institute"/>
            <person name="Vesth T.C."/>
            <person name="Nybo J."/>
            <person name="Theobald S."/>
            <person name="Brandl J."/>
            <person name="Frisvad J.C."/>
            <person name="Nielsen K.F."/>
            <person name="Lyhne E.K."/>
            <person name="Kogle M.E."/>
            <person name="Kuo A."/>
            <person name="Riley R."/>
            <person name="Clum A."/>
            <person name="Nolan M."/>
            <person name="Lipzen A."/>
            <person name="Salamov A."/>
            <person name="Henrissat B."/>
            <person name="Wiebenga A."/>
            <person name="De Vries R.P."/>
            <person name="Grigoriev I.V."/>
            <person name="Mortensen U.H."/>
            <person name="Andersen M.R."/>
            <person name="Baker S.E."/>
        </authorList>
    </citation>
    <scope>NUCLEOTIDE SEQUENCE [LARGE SCALE GENOMIC DNA]</scope>
    <source>
        <strain evidence="2 3">CBS 121591</strain>
    </source>
</reference>
<protein>
    <submittedName>
        <fullName evidence="2">NAD(P)-binding protein</fullName>
    </submittedName>
</protein>
<evidence type="ECO:0000313" key="2">
    <source>
        <dbReference type="EMBL" id="PYH86357.1"/>
    </source>
</evidence>
<organism evidence="2 3">
    <name type="scientific">Aspergillus uvarum CBS 121591</name>
    <dbReference type="NCBI Taxonomy" id="1448315"/>
    <lineage>
        <taxon>Eukaryota</taxon>
        <taxon>Fungi</taxon>
        <taxon>Dikarya</taxon>
        <taxon>Ascomycota</taxon>
        <taxon>Pezizomycotina</taxon>
        <taxon>Eurotiomycetes</taxon>
        <taxon>Eurotiomycetidae</taxon>
        <taxon>Eurotiales</taxon>
        <taxon>Aspergillaceae</taxon>
        <taxon>Aspergillus</taxon>
        <taxon>Aspergillus subgen. Circumdati</taxon>
    </lineage>
</organism>
<dbReference type="Pfam" id="PF00106">
    <property type="entry name" value="adh_short"/>
    <property type="match status" value="1"/>
</dbReference>
<keyword evidence="3" id="KW-1185">Reference proteome</keyword>
<gene>
    <name evidence="2" type="ORF">BO82DRAFT_350093</name>
</gene>
<dbReference type="SUPFAM" id="SSF51735">
    <property type="entry name" value="NAD(P)-binding Rossmann-fold domains"/>
    <property type="match status" value="1"/>
</dbReference>
<dbReference type="PANTHER" id="PTHR45458">
    <property type="entry name" value="SHORT-CHAIN DEHYDROGENASE/REDUCTASE SDR"/>
    <property type="match status" value="1"/>
</dbReference>
<dbReference type="EMBL" id="KZ821676">
    <property type="protein sequence ID" value="PYH86357.1"/>
    <property type="molecule type" value="Genomic_DNA"/>
</dbReference>
<proteinExistence type="predicted"/>
<dbReference type="InterPro" id="IPR052184">
    <property type="entry name" value="SDR_enzymes"/>
</dbReference>
<dbReference type="PRINTS" id="PR00081">
    <property type="entry name" value="GDHRDH"/>
</dbReference>
<name>A0A319CUF6_9EURO</name>
<sequence length="267" mass="28473">MPSYLITGASRGLGYAWLKHLSSNAQNTVIGLVRDEATAESRLATDRRTNVYHVCADITDPKALATAAGQVRDITGGGLDVLINNAAILTPTSAFKPITDLSPEVLERDILHSCRTNVVGVAHTVNAFLPLIRRGRAKKVITISSLLADPDLVTHFALDNATPYAISKSAANLLMAKYHASLGATEGILFMALSPGAVSKPDAAPPTEGEAEGRRRMVAKLKAYAPHFSGPMTMEKSVRRQLEVIENATVGTHGGAFVSHLGNKQWL</sequence>
<dbReference type="PROSITE" id="PS00061">
    <property type="entry name" value="ADH_SHORT"/>
    <property type="match status" value="1"/>
</dbReference>
<dbReference type="GO" id="GO:0016616">
    <property type="term" value="F:oxidoreductase activity, acting on the CH-OH group of donors, NAD or NADP as acceptor"/>
    <property type="evidence" value="ECO:0007669"/>
    <property type="project" value="TreeGrafter"/>
</dbReference>
<dbReference type="RefSeq" id="XP_025496557.1">
    <property type="nucleotide sequence ID" value="XM_025634054.1"/>
</dbReference>
<dbReference type="Gene3D" id="3.40.50.720">
    <property type="entry name" value="NAD(P)-binding Rossmann-like Domain"/>
    <property type="match status" value="1"/>
</dbReference>
<evidence type="ECO:0000313" key="3">
    <source>
        <dbReference type="Proteomes" id="UP000248340"/>
    </source>
</evidence>
<dbReference type="PANTHER" id="PTHR45458:SF3">
    <property type="entry name" value="CHAIN DEHYDROGENASE (ATSC), PUTATIVE-RELATED"/>
    <property type="match status" value="1"/>
</dbReference>
<dbReference type="Proteomes" id="UP000248340">
    <property type="component" value="Unassembled WGS sequence"/>
</dbReference>
<dbReference type="InterPro" id="IPR002347">
    <property type="entry name" value="SDR_fam"/>
</dbReference>
<accession>A0A319CUF6</accession>
<dbReference type="InterPro" id="IPR036291">
    <property type="entry name" value="NAD(P)-bd_dom_sf"/>
</dbReference>
<dbReference type="OrthoDB" id="7289984at2759"/>
<evidence type="ECO:0000256" key="1">
    <source>
        <dbReference type="ARBA" id="ARBA00022857"/>
    </source>
</evidence>